<comment type="caution">
    <text evidence="1">The sequence shown here is derived from an EMBL/GenBank/DDBJ whole genome shotgun (WGS) entry which is preliminary data.</text>
</comment>
<protein>
    <submittedName>
        <fullName evidence="1">Uncharacterized protein</fullName>
    </submittedName>
</protein>
<organism evidence="1">
    <name type="scientific">bioreactor metagenome</name>
    <dbReference type="NCBI Taxonomy" id="1076179"/>
    <lineage>
        <taxon>unclassified sequences</taxon>
        <taxon>metagenomes</taxon>
        <taxon>ecological metagenomes</taxon>
    </lineage>
</organism>
<accession>A0A645D105</accession>
<dbReference type="EMBL" id="VSSQ01031743">
    <property type="protein sequence ID" value="MPM82763.1"/>
    <property type="molecule type" value="Genomic_DNA"/>
</dbReference>
<gene>
    <name evidence="1" type="ORF">SDC9_129825</name>
</gene>
<dbReference type="AlphaFoldDB" id="A0A645D105"/>
<proteinExistence type="predicted"/>
<sequence length="85" mass="8325">MGGFDAGNALQRAGNVTVLRHDDALLQPVPQHSGSGVGHAPGGFARGYKADPAGAVGASVQGALYGLVCLNSLDGSLNNLVGVAA</sequence>
<evidence type="ECO:0000313" key="1">
    <source>
        <dbReference type="EMBL" id="MPM82763.1"/>
    </source>
</evidence>
<name>A0A645D105_9ZZZZ</name>
<reference evidence="1" key="1">
    <citation type="submission" date="2019-08" db="EMBL/GenBank/DDBJ databases">
        <authorList>
            <person name="Kucharzyk K."/>
            <person name="Murdoch R.W."/>
            <person name="Higgins S."/>
            <person name="Loffler F."/>
        </authorList>
    </citation>
    <scope>NUCLEOTIDE SEQUENCE</scope>
</reference>